<dbReference type="RefSeq" id="WP_013969315.1">
    <property type="nucleotide sequence ID" value="NC_015732.1"/>
</dbReference>
<dbReference type="Pfam" id="PF00990">
    <property type="entry name" value="GGDEF"/>
    <property type="match status" value="1"/>
</dbReference>
<dbReference type="Proteomes" id="UP000000503">
    <property type="component" value="Chromosome"/>
</dbReference>
<dbReference type="Pfam" id="PF05228">
    <property type="entry name" value="CHASE4"/>
    <property type="match status" value="1"/>
</dbReference>
<keyword evidence="1" id="KW-1133">Transmembrane helix</keyword>
<dbReference type="Gene3D" id="3.20.20.450">
    <property type="entry name" value="EAL domain"/>
    <property type="match status" value="1"/>
</dbReference>
<feature type="transmembrane region" description="Helical" evidence="1">
    <location>
        <begin position="16"/>
        <end position="39"/>
    </location>
</feature>
<dbReference type="KEGG" id="scd:Spica_1891"/>
<dbReference type="STRING" id="744872.Spica_1891"/>
<accession>F8F405</accession>
<dbReference type="Gene3D" id="3.30.70.270">
    <property type="match status" value="1"/>
</dbReference>
<dbReference type="NCBIfam" id="TIGR00229">
    <property type="entry name" value="sensory_box"/>
    <property type="match status" value="1"/>
</dbReference>
<evidence type="ECO:0000256" key="1">
    <source>
        <dbReference type="SAM" id="Phobius"/>
    </source>
</evidence>
<dbReference type="SMART" id="SM00091">
    <property type="entry name" value="PAS"/>
    <property type="match status" value="1"/>
</dbReference>
<dbReference type="PROSITE" id="PS50887">
    <property type="entry name" value="GGDEF"/>
    <property type="match status" value="1"/>
</dbReference>
<dbReference type="InterPro" id="IPR000014">
    <property type="entry name" value="PAS"/>
</dbReference>
<evidence type="ECO:0000259" key="3">
    <source>
        <dbReference type="PROSITE" id="PS50113"/>
    </source>
</evidence>
<evidence type="ECO:0000259" key="5">
    <source>
        <dbReference type="PROSITE" id="PS50887"/>
    </source>
</evidence>
<dbReference type="SUPFAM" id="SSF55073">
    <property type="entry name" value="Nucleotide cyclase"/>
    <property type="match status" value="1"/>
</dbReference>
<feature type="domain" description="EAL" evidence="4">
    <location>
        <begin position="599"/>
        <end position="871"/>
    </location>
</feature>
<dbReference type="NCBIfam" id="TIGR00254">
    <property type="entry name" value="GGDEF"/>
    <property type="match status" value="1"/>
</dbReference>
<dbReference type="eggNOG" id="COG5001">
    <property type="taxonomic scope" value="Bacteria"/>
</dbReference>
<dbReference type="SMART" id="SM00267">
    <property type="entry name" value="GGDEF"/>
    <property type="match status" value="1"/>
</dbReference>
<feature type="domain" description="GGDEF" evidence="5">
    <location>
        <begin position="457"/>
        <end position="590"/>
    </location>
</feature>
<dbReference type="HOGENOM" id="CLU_000445_70_50_12"/>
<dbReference type="PROSITE" id="PS50883">
    <property type="entry name" value="EAL"/>
    <property type="match status" value="1"/>
</dbReference>
<keyword evidence="7" id="KW-1185">Reference proteome</keyword>
<dbReference type="InterPro" id="IPR035919">
    <property type="entry name" value="EAL_sf"/>
</dbReference>
<dbReference type="AlphaFoldDB" id="F8F405"/>
<dbReference type="InterPro" id="IPR007892">
    <property type="entry name" value="CHASE4"/>
</dbReference>
<dbReference type="InterPro" id="IPR043128">
    <property type="entry name" value="Rev_trsase/Diguanyl_cyclase"/>
</dbReference>
<dbReference type="Pfam" id="PF00563">
    <property type="entry name" value="EAL"/>
    <property type="match status" value="1"/>
</dbReference>
<dbReference type="PROSITE" id="PS50112">
    <property type="entry name" value="PAS"/>
    <property type="match status" value="1"/>
</dbReference>
<evidence type="ECO:0000313" key="6">
    <source>
        <dbReference type="EMBL" id="AEJ20024.1"/>
    </source>
</evidence>
<name>F8F405_GRAC1</name>
<dbReference type="InterPro" id="IPR000160">
    <property type="entry name" value="GGDEF_dom"/>
</dbReference>
<gene>
    <name evidence="6" type="ordered locus">Spica_1891</name>
</gene>
<evidence type="ECO:0000259" key="2">
    <source>
        <dbReference type="PROSITE" id="PS50112"/>
    </source>
</evidence>
<feature type="transmembrane region" description="Helical" evidence="1">
    <location>
        <begin position="245"/>
        <end position="267"/>
    </location>
</feature>
<dbReference type="PANTHER" id="PTHR44757:SF2">
    <property type="entry name" value="BIOFILM ARCHITECTURE MAINTENANCE PROTEIN MBAA"/>
    <property type="match status" value="1"/>
</dbReference>
<dbReference type="PROSITE" id="PS50113">
    <property type="entry name" value="PAC"/>
    <property type="match status" value="1"/>
</dbReference>
<dbReference type="OrthoDB" id="366324at2"/>
<dbReference type="SMART" id="SM00052">
    <property type="entry name" value="EAL"/>
    <property type="match status" value="1"/>
</dbReference>
<dbReference type="CDD" id="cd00130">
    <property type="entry name" value="PAS"/>
    <property type="match status" value="1"/>
</dbReference>
<dbReference type="InterPro" id="IPR035965">
    <property type="entry name" value="PAS-like_dom_sf"/>
</dbReference>
<keyword evidence="1" id="KW-0812">Transmembrane</keyword>
<dbReference type="Pfam" id="PF13426">
    <property type="entry name" value="PAS_9"/>
    <property type="match status" value="1"/>
</dbReference>
<sequence>MHKVHSQGIIHATRTLFLSTFGLTLLLFILAIVSTGQFFRLEKKAAQQAKERVLTILEYQFDQIASITADYSQWDDTWNFMNGSNPEFSSINFTDESIQNLGFNFVGIYTLKGKLYFSFFADQARPLAIPDELPTPLQKDCHGLLIIDESPYLVAIKTIVKSNLSGPPAGYFVFGKILDTELEAVISKLSGTKVNLYKAENSDVVPQITFSSTAITIIASIPVLLSDKPLLASITISRDLFWNGFRSLTLFFILALLLSSVIFVNYGSSRRLLVFEKNTAAFLEQEIQERTESLRAANTILLNYKKILDNTSEGILITDLHGRILETNPAIYEMTGFSEEELIGQYPSLFASGMHPPEYYRALWNAIIDHGKWEGEIWNRKKDGTLLPFWLSINTLKNLEGKPCKYVAFYIDITQLKQTQEKLNNLAFYDSLTGLPNRALFMDRLDQVLSRAQRDKNRFALLYMDLDHFKDVNDGFGHQAGDELLILTAHRIKSQVREADTVCRLGGDEFVIILEEVHKSIDTALVAKKIISALREPFFIKDREIYIGSSIGIALYPYDGATIQELVKNADAAMYDAKEQGRGQYRFASGASGISSRQRIEVETTIRKAIDENRLVLYYQPQVSSGSAEAGKFNGIIGAEALIRIKTVNDEIIPPSQFIDVAEETGLIIPLGGWALIQACKDAKEWKQAGKPIQVSVNVSQRQFERGHIIKQTEEALRVSDLDPQLLKLEVTESLFIRDAQRVSDIMNDLKKLGVCFAIDDFGTGYSSLRYLDALPIDSLKIDKSFVDHLQNDVPPFSADRLDKSIQQNGTIALAVVSMARSFGLVSVAEGVETIEQLEALKRRGCDVIQGYLISKPLPSDLFRDFLFHEYKQFQTDVIEHSEKDDEEAIEELQSI</sequence>
<dbReference type="SUPFAM" id="SSF141868">
    <property type="entry name" value="EAL domain-like"/>
    <property type="match status" value="1"/>
</dbReference>
<dbReference type="InterPro" id="IPR001633">
    <property type="entry name" value="EAL_dom"/>
</dbReference>
<keyword evidence="1" id="KW-0472">Membrane</keyword>
<dbReference type="CDD" id="cd01948">
    <property type="entry name" value="EAL"/>
    <property type="match status" value="1"/>
</dbReference>
<protein>
    <submittedName>
        <fullName evidence="6">Diguanylate cyclase/phosphodiesterase with PAS/PAC sensor(S)</fullName>
    </submittedName>
</protein>
<dbReference type="CDD" id="cd01949">
    <property type="entry name" value="GGDEF"/>
    <property type="match status" value="1"/>
</dbReference>
<evidence type="ECO:0000259" key="4">
    <source>
        <dbReference type="PROSITE" id="PS50883"/>
    </source>
</evidence>
<dbReference type="InterPro" id="IPR052155">
    <property type="entry name" value="Biofilm_reg_signaling"/>
</dbReference>
<dbReference type="SUPFAM" id="SSF55785">
    <property type="entry name" value="PYP-like sensor domain (PAS domain)"/>
    <property type="match status" value="1"/>
</dbReference>
<reference evidence="7" key="1">
    <citation type="journal article" date="2013" name="Stand. Genomic Sci.">
        <title>Genome sequence of the thermophilic fresh-water bacterium Spirochaeta caldaria type strain (H1(T)), reclassification of Spirochaeta caldaria, Spirochaeta stenostrepta, and Spirochaeta zuelzerae in the genus Treponema as Treponema caldaria comb. nov., Treponema stenostrepta comb. nov., and Treponema zuelzerae comb. nov., and emendation of the genus Treponema.</title>
        <authorList>
            <person name="Abt B."/>
            <person name="Goker M."/>
            <person name="Scheuner C."/>
            <person name="Han C."/>
            <person name="Lu M."/>
            <person name="Misra M."/>
            <person name="Lapidus A."/>
            <person name="Nolan M."/>
            <person name="Lucas S."/>
            <person name="Hammon N."/>
            <person name="Deshpande S."/>
            <person name="Cheng J.F."/>
            <person name="Tapia R."/>
            <person name="Goodwin L.A."/>
            <person name="Pitluck S."/>
            <person name="Liolios K."/>
            <person name="Pagani I."/>
            <person name="Ivanova N."/>
            <person name="Mavromatis K."/>
            <person name="Mikhailova N."/>
            <person name="Huntemann M."/>
            <person name="Pati A."/>
            <person name="Chen A."/>
            <person name="Palaniappan K."/>
            <person name="Land M."/>
            <person name="Hauser L."/>
            <person name="Jeffries C.D."/>
            <person name="Rohde M."/>
            <person name="Spring S."/>
            <person name="Gronow S."/>
            <person name="Detter J.C."/>
            <person name="Bristow J."/>
            <person name="Eisen J.A."/>
            <person name="Markowitz V."/>
            <person name="Hugenholtz P."/>
            <person name="Kyrpides N.C."/>
            <person name="Woyke T."/>
            <person name="Klenk H.P."/>
        </authorList>
    </citation>
    <scope>NUCLEOTIDE SEQUENCE</scope>
    <source>
        <strain evidence="7">ATCC 51460 / DSM 7334 / H1</strain>
    </source>
</reference>
<dbReference type="PANTHER" id="PTHR44757">
    <property type="entry name" value="DIGUANYLATE CYCLASE DGCP"/>
    <property type="match status" value="1"/>
</dbReference>
<proteinExistence type="predicted"/>
<feature type="domain" description="PAS" evidence="2">
    <location>
        <begin position="304"/>
        <end position="356"/>
    </location>
</feature>
<dbReference type="Gene3D" id="3.30.450.20">
    <property type="entry name" value="PAS domain"/>
    <property type="match status" value="1"/>
</dbReference>
<evidence type="ECO:0000313" key="7">
    <source>
        <dbReference type="Proteomes" id="UP000000503"/>
    </source>
</evidence>
<organism evidence="6 7">
    <name type="scientific">Gracilinema caldarium (strain ATCC 51460 / DSM 7334 / H1)</name>
    <name type="common">Treponema caldarium</name>
    <dbReference type="NCBI Taxonomy" id="744872"/>
    <lineage>
        <taxon>Bacteria</taxon>
        <taxon>Pseudomonadati</taxon>
        <taxon>Spirochaetota</taxon>
        <taxon>Spirochaetia</taxon>
        <taxon>Spirochaetales</taxon>
        <taxon>Breznakiellaceae</taxon>
        <taxon>Gracilinema</taxon>
    </lineage>
</organism>
<dbReference type="EMBL" id="CP002868">
    <property type="protein sequence ID" value="AEJ20024.1"/>
    <property type="molecule type" value="Genomic_DNA"/>
</dbReference>
<dbReference type="InterPro" id="IPR029787">
    <property type="entry name" value="Nucleotide_cyclase"/>
</dbReference>
<feature type="domain" description="PAC" evidence="3">
    <location>
        <begin position="371"/>
        <end position="425"/>
    </location>
</feature>
<dbReference type="InterPro" id="IPR000700">
    <property type="entry name" value="PAS-assoc_C"/>
</dbReference>
<dbReference type="GO" id="GO:0003824">
    <property type="term" value="F:catalytic activity"/>
    <property type="evidence" value="ECO:0007669"/>
    <property type="project" value="UniProtKB-ARBA"/>
</dbReference>
<dbReference type="FunFam" id="3.30.70.270:FF:000001">
    <property type="entry name" value="Diguanylate cyclase domain protein"/>
    <property type="match status" value="1"/>
</dbReference>